<protein>
    <submittedName>
        <fullName evidence="5">2-deoxy-D-gluconate 3-dehydrogenase</fullName>
    </submittedName>
</protein>
<dbReference type="GO" id="GO:0008206">
    <property type="term" value="P:bile acid metabolic process"/>
    <property type="evidence" value="ECO:0007669"/>
    <property type="project" value="UniProtKB-ARBA"/>
</dbReference>
<keyword evidence="6" id="KW-1185">Reference proteome</keyword>
<evidence type="ECO:0000313" key="5">
    <source>
        <dbReference type="EMBL" id="PWA12781.1"/>
    </source>
</evidence>
<gene>
    <name evidence="5" type="ORF">DCC39_03800</name>
</gene>
<dbReference type="FunFam" id="3.40.50.720:FF:000084">
    <property type="entry name" value="Short-chain dehydrogenase reductase"/>
    <property type="match status" value="1"/>
</dbReference>
<evidence type="ECO:0000259" key="4">
    <source>
        <dbReference type="SMART" id="SM00822"/>
    </source>
</evidence>
<dbReference type="Proteomes" id="UP000245998">
    <property type="component" value="Unassembled WGS sequence"/>
</dbReference>
<dbReference type="NCBIfam" id="NF005559">
    <property type="entry name" value="PRK07231.1"/>
    <property type="match status" value="1"/>
</dbReference>
<dbReference type="GO" id="GO:0006633">
    <property type="term" value="P:fatty acid biosynthetic process"/>
    <property type="evidence" value="ECO:0007669"/>
    <property type="project" value="TreeGrafter"/>
</dbReference>
<dbReference type="OrthoDB" id="9803333at2"/>
<name>A0A2U1K5I8_9BACI</name>
<proteinExistence type="inferred from homology"/>
<dbReference type="PANTHER" id="PTHR42760:SF133">
    <property type="entry name" value="3-OXOACYL-[ACYL-CARRIER-PROTEIN] REDUCTASE"/>
    <property type="match status" value="1"/>
</dbReference>
<dbReference type="SMART" id="SM00822">
    <property type="entry name" value="PKS_KR"/>
    <property type="match status" value="1"/>
</dbReference>
<accession>A0A2U1K5I8</accession>
<dbReference type="InterPro" id="IPR036291">
    <property type="entry name" value="NAD(P)-bd_dom_sf"/>
</dbReference>
<comment type="similarity">
    <text evidence="1 3">Belongs to the short-chain dehydrogenases/reductases (SDR) family.</text>
</comment>
<dbReference type="SUPFAM" id="SSF51735">
    <property type="entry name" value="NAD(P)-binding Rossmann-fold domains"/>
    <property type="match status" value="1"/>
</dbReference>
<evidence type="ECO:0000256" key="2">
    <source>
        <dbReference type="ARBA" id="ARBA00023002"/>
    </source>
</evidence>
<keyword evidence="2" id="KW-0560">Oxidoreductase</keyword>
<evidence type="ECO:0000313" key="6">
    <source>
        <dbReference type="Proteomes" id="UP000245998"/>
    </source>
</evidence>
<evidence type="ECO:0000256" key="3">
    <source>
        <dbReference type="RuleBase" id="RU000363"/>
    </source>
</evidence>
<organism evidence="5 6">
    <name type="scientific">Pueribacillus theae</name>
    <dbReference type="NCBI Taxonomy" id="2171751"/>
    <lineage>
        <taxon>Bacteria</taxon>
        <taxon>Bacillati</taxon>
        <taxon>Bacillota</taxon>
        <taxon>Bacilli</taxon>
        <taxon>Bacillales</taxon>
        <taxon>Bacillaceae</taxon>
        <taxon>Pueribacillus</taxon>
    </lineage>
</organism>
<dbReference type="PRINTS" id="PR00081">
    <property type="entry name" value="GDHRDH"/>
</dbReference>
<dbReference type="InterPro" id="IPR002347">
    <property type="entry name" value="SDR_fam"/>
</dbReference>
<dbReference type="EMBL" id="QCZG01000005">
    <property type="protein sequence ID" value="PWA12781.1"/>
    <property type="molecule type" value="Genomic_DNA"/>
</dbReference>
<dbReference type="GO" id="GO:0016616">
    <property type="term" value="F:oxidoreductase activity, acting on the CH-OH group of donors, NAD or NADP as acceptor"/>
    <property type="evidence" value="ECO:0007669"/>
    <property type="project" value="TreeGrafter"/>
</dbReference>
<dbReference type="AlphaFoldDB" id="A0A2U1K5I8"/>
<dbReference type="GO" id="GO:0048038">
    <property type="term" value="F:quinone binding"/>
    <property type="evidence" value="ECO:0007669"/>
    <property type="project" value="TreeGrafter"/>
</dbReference>
<dbReference type="InterPro" id="IPR020904">
    <property type="entry name" value="Sc_DH/Rdtase_CS"/>
</dbReference>
<dbReference type="PROSITE" id="PS00061">
    <property type="entry name" value="ADH_SHORT"/>
    <property type="match status" value="1"/>
</dbReference>
<dbReference type="PANTHER" id="PTHR42760">
    <property type="entry name" value="SHORT-CHAIN DEHYDROGENASES/REDUCTASES FAMILY MEMBER"/>
    <property type="match status" value="1"/>
</dbReference>
<dbReference type="Gene3D" id="3.40.50.720">
    <property type="entry name" value="NAD(P)-binding Rossmann-like Domain"/>
    <property type="match status" value="1"/>
</dbReference>
<sequence>MNFPTFALNEKVALITGGSKGIGFGMAVALGEYGAKVVIASRGLQDLEKAKEQLEGRQIDVKIFQVDVTKKEQVEELVQNIVKEYGKLDILVNNAGMNIRKPLVEVEEADWDQVITTNLKGIFLMGQAAAKQMIKQKSGKIINISSILGSIGFSMQTSYAASKGGINQLTKVWADELAPHGITVNAIGPAYIKTPMTEEWLADESRYSEIVNNTMLKRVGNLEDLAGPVVFFASEASNYVTGQVLNVDGGWTAK</sequence>
<comment type="caution">
    <text evidence="5">The sequence shown here is derived from an EMBL/GenBank/DDBJ whole genome shotgun (WGS) entry which is preliminary data.</text>
</comment>
<dbReference type="RefSeq" id="WP_116553562.1">
    <property type="nucleotide sequence ID" value="NZ_QCZG01000005.1"/>
</dbReference>
<dbReference type="PRINTS" id="PR00080">
    <property type="entry name" value="SDRFAMILY"/>
</dbReference>
<dbReference type="InterPro" id="IPR057326">
    <property type="entry name" value="KR_dom"/>
</dbReference>
<evidence type="ECO:0000256" key="1">
    <source>
        <dbReference type="ARBA" id="ARBA00006484"/>
    </source>
</evidence>
<feature type="domain" description="Ketoreductase" evidence="4">
    <location>
        <begin position="11"/>
        <end position="190"/>
    </location>
</feature>
<dbReference type="Pfam" id="PF00106">
    <property type="entry name" value="adh_short"/>
    <property type="match status" value="1"/>
</dbReference>
<reference evidence="5 6" key="1">
    <citation type="submission" date="2018-04" db="EMBL/GenBank/DDBJ databases">
        <title>Camelliibacillus theae gen. nov., sp. nov., isolated from Pu'er tea.</title>
        <authorList>
            <person name="Niu L."/>
        </authorList>
    </citation>
    <scope>NUCLEOTIDE SEQUENCE [LARGE SCALE GENOMIC DNA]</scope>
    <source>
        <strain evidence="5 6">T8</strain>
    </source>
</reference>